<dbReference type="EMBL" id="CAJVPT010061683">
    <property type="protein sequence ID" value="CAG8765733.1"/>
    <property type="molecule type" value="Genomic_DNA"/>
</dbReference>
<sequence length="175" mass="20042">SDCPCGSYECMYRPYSVRRDSRWEEDDHYRPQSLYRRFPRLRILTLQPIDYLSLHFLEPMKGVKALSIIVWSGSHRYSDEFLRNASQLTHLDIKQLSPLSSWSVKAFTLPQLQYLSVNLCIDPLENNEGIPLEGWTFPSLRTLEVDVAVAGVLPLMGILDRHGPQTGYGIACIPS</sequence>
<evidence type="ECO:0000313" key="1">
    <source>
        <dbReference type="EMBL" id="CAG8765733.1"/>
    </source>
</evidence>
<keyword evidence="2" id="KW-1185">Reference proteome</keyword>
<proteinExistence type="predicted"/>
<dbReference type="Proteomes" id="UP000789525">
    <property type="component" value="Unassembled WGS sequence"/>
</dbReference>
<feature type="non-terminal residue" evidence="1">
    <location>
        <position position="1"/>
    </location>
</feature>
<evidence type="ECO:0000313" key="2">
    <source>
        <dbReference type="Proteomes" id="UP000789525"/>
    </source>
</evidence>
<accession>A0ACA9QVB0</accession>
<reference evidence="1" key="1">
    <citation type="submission" date="2021-06" db="EMBL/GenBank/DDBJ databases">
        <authorList>
            <person name="Kallberg Y."/>
            <person name="Tangrot J."/>
            <person name="Rosling A."/>
        </authorList>
    </citation>
    <scope>NUCLEOTIDE SEQUENCE</scope>
    <source>
        <strain evidence="1">CL356</strain>
    </source>
</reference>
<organism evidence="1 2">
    <name type="scientific">Acaulospora colombiana</name>
    <dbReference type="NCBI Taxonomy" id="27376"/>
    <lineage>
        <taxon>Eukaryota</taxon>
        <taxon>Fungi</taxon>
        <taxon>Fungi incertae sedis</taxon>
        <taxon>Mucoromycota</taxon>
        <taxon>Glomeromycotina</taxon>
        <taxon>Glomeromycetes</taxon>
        <taxon>Diversisporales</taxon>
        <taxon>Acaulosporaceae</taxon>
        <taxon>Acaulospora</taxon>
    </lineage>
</organism>
<comment type="caution">
    <text evidence="1">The sequence shown here is derived from an EMBL/GenBank/DDBJ whole genome shotgun (WGS) entry which is preliminary data.</text>
</comment>
<gene>
    <name evidence="1" type="ORF">ACOLOM_LOCUS13442</name>
</gene>
<protein>
    <submittedName>
        <fullName evidence="1">15311_t:CDS:1</fullName>
    </submittedName>
</protein>
<name>A0ACA9QVB0_9GLOM</name>